<dbReference type="SUPFAM" id="SSF48726">
    <property type="entry name" value="Immunoglobulin"/>
    <property type="match status" value="1"/>
</dbReference>
<dbReference type="GO" id="GO:0042802">
    <property type="term" value="F:identical protein binding"/>
    <property type="evidence" value="ECO:0007669"/>
    <property type="project" value="Ensembl"/>
</dbReference>
<dbReference type="OMA" id="DHVAYNW"/>
<dbReference type="RefSeq" id="XP_023372218.1">
    <property type="nucleotide sequence ID" value="XM_023516450.1"/>
</dbReference>
<keyword evidence="2 6" id="KW-0732">Signal</keyword>
<dbReference type="GO" id="GO:0032689">
    <property type="term" value="P:negative regulation of type II interferon production"/>
    <property type="evidence" value="ECO:0007669"/>
    <property type="project" value="Ensembl"/>
</dbReference>
<dbReference type="PANTHER" id="PTHR12080">
    <property type="entry name" value="SIGNALING LYMPHOCYTIC ACTIVATION MOLECULE"/>
    <property type="match status" value="1"/>
</dbReference>
<evidence type="ECO:0000256" key="2">
    <source>
        <dbReference type="ARBA" id="ARBA00022729"/>
    </source>
</evidence>
<evidence type="ECO:0000256" key="1">
    <source>
        <dbReference type="ARBA" id="ARBA00004370"/>
    </source>
</evidence>
<dbReference type="FunFam" id="2.60.40.10:FF:001516">
    <property type="entry name" value="Signaling lymphocytic activation molecule"/>
    <property type="match status" value="1"/>
</dbReference>
<dbReference type="GO" id="GO:0010759">
    <property type="term" value="P:positive regulation of macrophage chemotaxis"/>
    <property type="evidence" value="ECO:0007669"/>
    <property type="project" value="Ensembl"/>
</dbReference>
<dbReference type="EMBL" id="AAQR03118665">
    <property type="status" value="NOT_ANNOTATED_CDS"/>
    <property type="molecule type" value="Genomic_DNA"/>
</dbReference>
<dbReference type="GO" id="GO:0002725">
    <property type="term" value="P:negative regulation of T cell cytokine production"/>
    <property type="evidence" value="ECO:0007669"/>
    <property type="project" value="Ensembl"/>
</dbReference>
<dbReference type="GO" id="GO:0032715">
    <property type="term" value="P:negative regulation of interleukin-6 production"/>
    <property type="evidence" value="ECO:0007669"/>
    <property type="project" value="Ensembl"/>
</dbReference>
<dbReference type="GO" id="GO:0032695">
    <property type="term" value="P:negative regulation of interleukin-12 production"/>
    <property type="evidence" value="ECO:0007669"/>
    <property type="project" value="Ensembl"/>
</dbReference>
<dbReference type="GO" id="GO:0001787">
    <property type="term" value="P:natural killer cell proliferation"/>
    <property type="evidence" value="ECO:0007669"/>
    <property type="project" value="Ensembl"/>
</dbReference>
<feature type="domain" description="Ig-like" evidence="7">
    <location>
        <begin position="144"/>
        <end position="223"/>
    </location>
</feature>
<keyword evidence="5" id="KW-0812">Transmembrane</keyword>
<dbReference type="GO" id="GO:0032729">
    <property type="term" value="P:positive regulation of type II interferon production"/>
    <property type="evidence" value="ECO:0007669"/>
    <property type="project" value="Ensembl"/>
</dbReference>
<accession>H0XE97</accession>
<name>H0XE97_OTOGA</name>
<evidence type="ECO:0000313" key="8">
    <source>
        <dbReference type="Ensembl" id="ENSOGAP00000014259.2"/>
    </source>
</evidence>
<organism evidence="8 9">
    <name type="scientific">Otolemur garnettii</name>
    <name type="common">Small-eared galago</name>
    <name type="synonym">Garnett's greater bushbaby</name>
    <dbReference type="NCBI Taxonomy" id="30611"/>
    <lineage>
        <taxon>Eukaryota</taxon>
        <taxon>Metazoa</taxon>
        <taxon>Chordata</taxon>
        <taxon>Craniata</taxon>
        <taxon>Vertebrata</taxon>
        <taxon>Euteleostomi</taxon>
        <taxon>Mammalia</taxon>
        <taxon>Eutheria</taxon>
        <taxon>Euarchontoglires</taxon>
        <taxon>Primates</taxon>
        <taxon>Strepsirrhini</taxon>
        <taxon>Lorisiformes</taxon>
        <taxon>Galagidae</taxon>
        <taxon>Otolemur</taxon>
    </lineage>
</organism>
<dbReference type="Pfam" id="PF06214">
    <property type="entry name" value="SLAM"/>
    <property type="match status" value="1"/>
</dbReference>
<feature type="signal peptide" evidence="6">
    <location>
        <begin position="1"/>
        <end position="24"/>
    </location>
</feature>
<dbReference type="GO" id="GO:0046330">
    <property type="term" value="P:positive regulation of JNK cascade"/>
    <property type="evidence" value="ECO:0007669"/>
    <property type="project" value="Ensembl"/>
</dbReference>
<dbReference type="GO" id="GO:0032720">
    <property type="term" value="P:negative regulation of tumor necrosis factor production"/>
    <property type="evidence" value="ECO:0007669"/>
    <property type="project" value="Ensembl"/>
</dbReference>
<dbReference type="GO" id="GO:0042104">
    <property type="term" value="P:positive regulation of activated T cell proliferation"/>
    <property type="evidence" value="ECO:0007669"/>
    <property type="project" value="Ensembl"/>
</dbReference>
<dbReference type="GO" id="GO:0070374">
    <property type="term" value="P:positive regulation of ERK1 and ERK2 cascade"/>
    <property type="evidence" value="ECO:0007669"/>
    <property type="project" value="Ensembl"/>
</dbReference>
<feature type="chain" id="PRO_5003545531" evidence="6">
    <location>
        <begin position="25"/>
        <end position="338"/>
    </location>
</feature>
<dbReference type="Proteomes" id="UP000005225">
    <property type="component" value="Unassembled WGS sequence"/>
</dbReference>
<reference evidence="9" key="1">
    <citation type="submission" date="2011-03" db="EMBL/GenBank/DDBJ databases">
        <title>Version 3 of the genome sequence of Otolemur garnettii (Bushbaby).</title>
        <authorList>
            <consortium name="The Broad Institute Genome Sequencing Platform"/>
            <person name="Di Palma F."/>
            <person name="Johnson J."/>
            <person name="Lander E.S."/>
            <person name="Lindblad-Toh K."/>
            <person name="Jaffe D.B."/>
            <person name="Gnerre S."/>
            <person name="MacCallum I."/>
            <person name="Przybylski D."/>
            <person name="Ribeiro F.J."/>
            <person name="Burton J.N."/>
            <person name="Walker B.J."/>
            <person name="Sharpe T."/>
            <person name="Hall G."/>
        </authorList>
    </citation>
    <scope>NUCLEOTIDE SEQUENCE [LARGE SCALE GENOMIC DNA]</scope>
</reference>
<keyword evidence="4" id="KW-0325">Glycoprotein</keyword>
<dbReference type="InterPro" id="IPR036179">
    <property type="entry name" value="Ig-like_dom_sf"/>
</dbReference>
<evidence type="ECO:0000256" key="5">
    <source>
        <dbReference type="SAM" id="Phobius"/>
    </source>
</evidence>
<dbReference type="GeneTree" id="ENSGT01030000234540"/>
<proteinExistence type="predicted"/>
<gene>
    <name evidence="8" type="primary">SLAMF1</name>
</gene>
<dbReference type="EMBL" id="AAQR03118666">
    <property type="status" value="NOT_ANNOTATED_CDS"/>
    <property type="molecule type" value="Genomic_DNA"/>
</dbReference>
<dbReference type="eggNOG" id="ENOG502SVMG">
    <property type="taxonomic scope" value="Eukaryota"/>
</dbReference>
<comment type="subcellular location">
    <subcellularLocation>
        <location evidence="1">Membrane</location>
    </subcellularLocation>
</comment>
<dbReference type="GO" id="GO:0045335">
    <property type="term" value="C:phagocytic vesicle"/>
    <property type="evidence" value="ECO:0007669"/>
    <property type="project" value="Ensembl"/>
</dbReference>
<keyword evidence="9" id="KW-1185">Reference proteome</keyword>
<evidence type="ECO:0000256" key="3">
    <source>
        <dbReference type="ARBA" id="ARBA00023136"/>
    </source>
</evidence>
<keyword evidence="3 5" id="KW-0472">Membrane</keyword>
<dbReference type="STRING" id="30611.ENSOGAP00000014259"/>
<dbReference type="GO" id="GO:0001618">
    <property type="term" value="F:virus receptor activity"/>
    <property type="evidence" value="ECO:0007669"/>
    <property type="project" value="Ensembl"/>
</dbReference>
<dbReference type="InterPro" id="IPR010407">
    <property type="entry name" value="Sig_lymph_act_molc_N"/>
</dbReference>
<reference evidence="8" key="2">
    <citation type="submission" date="2025-08" db="UniProtKB">
        <authorList>
            <consortium name="Ensembl"/>
        </authorList>
    </citation>
    <scope>IDENTIFICATION</scope>
</reference>
<dbReference type="CTD" id="6504"/>
<dbReference type="GO" id="GO:0038023">
    <property type="term" value="F:signaling receptor activity"/>
    <property type="evidence" value="ECO:0007669"/>
    <property type="project" value="Ensembl"/>
</dbReference>
<dbReference type="Gene3D" id="2.60.40.10">
    <property type="entry name" value="Immunoglobulins"/>
    <property type="match status" value="2"/>
</dbReference>
<keyword evidence="5" id="KW-1133">Transmembrane helix</keyword>
<dbReference type="GO" id="GO:0002277">
    <property type="term" value="P:myeloid dendritic cell activation involved in immune response"/>
    <property type="evidence" value="ECO:0007669"/>
    <property type="project" value="Ensembl"/>
</dbReference>
<dbReference type="InterPro" id="IPR013783">
    <property type="entry name" value="Ig-like_fold"/>
</dbReference>
<sequence length="338" mass="37578">MDLKRLHSLTLLLFLSLAFEQSYGIVTGMMNCPKTLHQLGRKVLLPLTHEGINKSMDKSIHIVVTVATSPENSVKKKIVSLDPSEGGPPHYLKDRYKFHLENLSLDILESRKEDEGWYFMTLEKNDSVQHFCRQLKLYEQVSTPEIKVLNKTQENGTCTLMLACMVEKGDNVVYSWSEKAASQPLSSVNSSHLLSVTLGPQQADNTYICTVSNPISKQSKAITPWPRCHTEPSGPIPWVLYVGLCLGVVIGALMILQVVLLLLRRGGKTDHYQPAKEAKSLTIYAQVQKSGVLQKKYDPLPAQDPCTTIYVAATEPLPESVQEPNSITVYASVTLPES</sequence>
<dbReference type="GO" id="GO:0042169">
    <property type="term" value="F:SH2 domain binding"/>
    <property type="evidence" value="ECO:0007669"/>
    <property type="project" value="Ensembl"/>
</dbReference>
<evidence type="ECO:0000259" key="7">
    <source>
        <dbReference type="PROSITE" id="PS50835"/>
    </source>
</evidence>
<dbReference type="InParanoid" id="H0XE97"/>
<dbReference type="GO" id="GO:0001779">
    <property type="term" value="P:natural killer cell differentiation"/>
    <property type="evidence" value="ECO:0007669"/>
    <property type="project" value="Ensembl"/>
</dbReference>
<reference evidence="8" key="3">
    <citation type="submission" date="2025-09" db="UniProtKB">
        <authorList>
            <consortium name="Ensembl"/>
        </authorList>
    </citation>
    <scope>IDENTIFICATION</scope>
</reference>
<dbReference type="PROSITE" id="PS50835">
    <property type="entry name" value="IG_LIKE"/>
    <property type="match status" value="1"/>
</dbReference>
<evidence type="ECO:0000256" key="4">
    <source>
        <dbReference type="ARBA" id="ARBA00023180"/>
    </source>
</evidence>
<dbReference type="GO" id="GO:2000556">
    <property type="term" value="P:positive regulation of T-helper 1 cell cytokine production"/>
    <property type="evidence" value="ECO:0007669"/>
    <property type="project" value="Ensembl"/>
</dbReference>
<dbReference type="Ensembl" id="ENSOGAT00000015923.2">
    <property type="protein sequence ID" value="ENSOGAP00000014259.2"/>
    <property type="gene ID" value="ENSOGAG00000015919.2"/>
</dbReference>
<dbReference type="GO" id="GO:0002232">
    <property type="term" value="P:leukocyte chemotaxis involved in inflammatory response"/>
    <property type="evidence" value="ECO:0007669"/>
    <property type="project" value="Ensembl"/>
</dbReference>
<dbReference type="InterPro" id="IPR015631">
    <property type="entry name" value="CD2/SLAM_rcpt"/>
</dbReference>
<feature type="transmembrane region" description="Helical" evidence="5">
    <location>
        <begin position="238"/>
        <end position="263"/>
    </location>
</feature>
<dbReference type="GO" id="GO:2000510">
    <property type="term" value="P:positive regulation of dendritic cell chemotaxis"/>
    <property type="evidence" value="ECO:0007669"/>
    <property type="project" value="Ensembl"/>
</dbReference>
<dbReference type="GO" id="GO:0009897">
    <property type="term" value="C:external side of plasma membrane"/>
    <property type="evidence" value="ECO:0007669"/>
    <property type="project" value="Ensembl"/>
</dbReference>
<evidence type="ECO:0000256" key="6">
    <source>
        <dbReference type="SAM" id="SignalP"/>
    </source>
</evidence>
<dbReference type="HOGENOM" id="CLU_066453_0_0_1"/>
<dbReference type="FunCoup" id="H0XE97">
    <property type="interactions" value="110"/>
</dbReference>
<dbReference type="GO" id="GO:0031338">
    <property type="term" value="P:regulation of vesicle fusion"/>
    <property type="evidence" value="ECO:0007669"/>
    <property type="project" value="Ensembl"/>
</dbReference>
<protein>
    <submittedName>
        <fullName evidence="8">Signaling lymphocytic activation molecule family member 1</fullName>
    </submittedName>
</protein>
<dbReference type="GeneID" id="100949590"/>
<dbReference type="GO" id="GO:2000349">
    <property type="term" value="P:negative regulation of CD40 signaling pathway"/>
    <property type="evidence" value="ECO:0007669"/>
    <property type="project" value="Ensembl"/>
</dbReference>
<dbReference type="InterPro" id="IPR007110">
    <property type="entry name" value="Ig-like_dom"/>
</dbReference>
<dbReference type="AlphaFoldDB" id="H0XE97"/>
<dbReference type="PANTHER" id="PTHR12080:SF49">
    <property type="entry name" value="SIGNALING LYMPHOCYTIC ACTIVATION MOLECULE"/>
    <property type="match status" value="1"/>
</dbReference>
<evidence type="ECO:0000313" key="9">
    <source>
        <dbReference type="Proteomes" id="UP000005225"/>
    </source>
</evidence>